<accession>A0A3S4YQM1</accession>
<proteinExistence type="predicted"/>
<reference evidence="1 2" key="1">
    <citation type="submission" date="2018-12" db="EMBL/GenBank/DDBJ databases">
        <authorList>
            <consortium name="Pathogen Informatics"/>
        </authorList>
    </citation>
    <scope>NUCLEOTIDE SEQUENCE [LARGE SCALE GENOMIC DNA]</scope>
    <source>
        <strain evidence="1 2">NCTC13652</strain>
    </source>
</reference>
<dbReference type="Proteomes" id="UP000277858">
    <property type="component" value="Chromosome"/>
</dbReference>
<dbReference type="EMBL" id="LR134473">
    <property type="protein sequence ID" value="VEI04104.1"/>
    <property type="molecule type" value="Genomic_DNA"/>
</dbReference>
<organism evidence="1 2">
    <name type="scientific">Acidipropionibacterium jensenii</name>
    <dbReference type="NCBI Taxonomy" id="1749"/>
    <lineage>
        <taxon>Bacteria</taxon>
        <taxon>Bacillati</taxon>
        <taxon>Actinomycetota</taxon>
        <taxon>Actinomycetes</taxon>
        <taxon>Propionibacteriales</taxon>
        <taxon>Propionibacteriaceae</taxon>
        <taxon>Acidipropionibacterium</taxon>
    </lineage>
</organism>
<dbReference type="RefSeq" id="WP_028702816.1">
    <property type="nucleotide sequence ID" value="NZ_LR134473.1"/>
</dbReference>
<protein>
    <recommendedName>
        <fullName evidence="3">DUF3168 domain-containing protein</fullName>
    </recommendedName>
</protein>
<keyword evidence="2" id="KW-1185">Reference proteome</keyword>
<dbReference type="OrthoDB" id="10002811at2"/>
<evidence type="ECO:0000313" key="2">
    <source>
        <dbReference type="Proteomes" id="UP000277858"/>
    </source>
</evidence>
<name>A0A3S4YQM1_9ACTN</name>
<evidence type="ECO:0000313" key="1">
    <source>
        <dbReference type="EMBL" id="VEI04104.1"/>
    </source>
</evidence>
<gene>
    <name evidence="1" type="ORF">NCTC13652_02327</name>
</gene>
<dbReference type="AlphaFoldDB" id="A0A3S4YQM1"/>
<dbReference type="STRING" id="1122997.GCA_000425285_01137"/>
<evidence type="ECO:0008006" key="3">
    <source>
        <dbReference type="Google" id="ProtNLM"/>
    </source>
</evidence>
<sequence length="123" mass="13612">MSCDISTLLIHVLPGMVGCPVDTEIPDTRPEGRFLRIVDAGGPGIRDWVLDQVQVTWEASSTISAADADELALHVRDVFSKLSGTQQDGQWICDVTCTRPRWFPDENRIPRYAGSATILMQNI</sequence>